<dbReference type="EMBL" id="LSBJ02000005">
    <property type="protein sequence ID" value="OWT42839.1"/>
    <property type="molecule type" value="Genomic_DNA"/>
</dbReference>
<organism evidence="1 2">
    <name type="scientific">Pochonia chlamydosporia 170</name>
    <dbReference type="NCBI Taxonomy" id="1380566"/>
    <lineage>
        <taxon>Eukaryota</taxon>
        <taxon>Fungi</taxon>
        <taxon>Dikarya</taxon>
        <taxon>Ascomycota</taxon>
        <taxon>Pezizomycotina</taxon>
        <taxon>Sordariomycetes</taxon>
        <taxon>Hypocreomycetidae</taxon>
        <taxon>Hypocreales</taxon>
        <taxon>Clavicipitaceae</taxon>
        <taxon>Pochonia</taxon>
    </lineage>
</organism>
<dbReference type="GeneID" id="33936856"/>
<name>A0A219AQD9_METCM</name>
<comment type="caution">
    <text evidence="1">The sequence shown here is derived from an EMBL/GenBank/DDBJ whole genome shotgun (WGS) entry which is preliminary data.</text>
</comment>
<dbReference type="Proteomes" id="UP000078397">
    <property type="component" value="Unassembled WGS sequence"/>
</dbReference>
<proteinExistence type="predicted"/>
<keyword evidence="2" id="KW-1185">Reference proteome</keyword>
<evidence type="ECO:0000313" key="1">
    <source>
        <dbReference type="EMBL" id="OWT42839.1"/>
    </source>
</evidence>
<accession>A0A219AQD9</accession>
<evidence type="ECO:0000313" key="2">
    <source>
        <dbReference type="Proteomes" id="UP000078397"/>
    </source>
</evidence>
<sequence>MQLRSFSMYGKGRWLVGVRSCLVQPSQVCISAHASLHTGPETQTSLHVQATECNPSLLGCKCVNCFGYVLACGATVVPCVVKWSRLASYNCTMTVVNLATRRIATGAVVIVRQRVYVTAWRATLVSEGVSLEKSLMAGVSYLAWLEIQSLVLRSWFPVSRVQLNCA</sequence>
<dbReference type="AlphaFoldDB" id="A0A219AQD9"/>
<protein>
    <submittedName>
        <fullName evidence="1">Uncharacterized protein</fullName>
    </submittedName>
</protein>
<reference evidence="1 2" key="1">
    <citation type="journal article" date="2016" name="PLoS Pathog.">
        <title>Biosynthesis of antibiotic leucinostatins in bio-control fungus Purpureocillium lilacinum and their inhibition on phytophthora revealed by genome mining.</title>
        <authorList>
            <person name="Wang G."/>
            <person name="Liu Z."/>
            <person name="Lin R."/>
            <person name="Li E."/>
            <person name="Mao Z."/>
            <person name="Ling J."/>
            <person name="Yang Y."/>
            <person name="Yin W.B."/>
            <person name="Xie B."/>
        </authorList>
    </citation>
    <scope>NUCLEOTIDE SEQUENCE [LARGE SCALE GENOMIC DNA]</scope>
    <source>
        <strain evidence="1">170</strain>
    </source>
</reference>
<gene>
    <name evidence="1" type="ORF">VFPPC_17968</name>
</gene>
<dbReference type="KEGG" id="pchm:VFPPC_17968"/>
<dbReference type="RefSeq" id="XP_022285310.1">
    <property type="nucleotide sequence ID" value="XM_022429636.1"/>
</dbReference>